<evidence type="ECO:0000313" key="4">
    <source>
        <dbReference type="Proteomes" id="UP000001351"/>
    </source>
</evidence>
<dbReference type="eggNOG" id="ENOG5031ZZQ">
    <property type="taxonomic scope" value="Bacteria"/>
</dbReference>
<reference evidence="3 4" key="1">
    <citation type="journal article" date="2011" name="Mol. Biol. Evol.">
        <title>Comparative genomic analysis of fruiting body formation in Myxococcales.</title>
        <authorList>
            <person name="Huntley S."/>
            <person name="Hamann N."/>
            <person name="Wegener-Feldbrugge S."/>
            <person name="Treuner-Lange A."/>
            <person name="Kube M."/>
            <person name="Reinhardt R."/>
            <person name="Klages S."/>
            <person name="Muller R."/>
            <person name="Ronning C.M."/>
            <person name="Nierman W.C."/>
            <person name="Sogaard-Andersen L."/>
        </authorList>
    </citation>
    <scope>NUCLEOTIDE SEQUENCE [LARGE SCALE GENOMIC DNA]</scope>
    <source>
        <strain evidence="3 4">DW4/3-1</strain>
    </source>
</reference>
<protein>
    <submittedName>
        <fullName evidence="3">Conserved uncharacterized protein</fullName>
    </submittedName>
</protein>
<dbReference type="KEGG" id="sur:STAUR_1971"/>
<sequence>MVEQSSHEASDSYLGYAYQGLYALLILLDAQDGASVCIESGDDVSLTSPGSASLFQLKHSLNNPPALTTKNDGFWKTLRIWVPRANDSLVSLHFVTSAEVSASDPLKSLAIPGSDRTKLVEALVAEAHRVRDSRKEAVSKNAKLPYAERAPGCEAFLSLSTTERQALVDRISIHAQNGSIADVPTKVSDKLRTFIPREIRPKVVERLIEWWDRQVTLALLGKRTREVPKSELVSRLQELAAEHLEKTLPDDFSKLKPVNPEEDRGGPWEQQILLVRGGTSRIHRALVARWRAREQRNRWMRDDVSLATLCNEYDDRLEEHWRDRHEPMCEDCSGVSEEQACQEGLELLDWSHLNAANEIPPIRSEWRLPFYVQGSYQQLANDLRVGWHPEYLSRLKGLAEVPAQVDAIADHESPESGSGGTQPPSDAGIAKDSGSEALPSSKIPSAEENDT</sequence>
<dbReference type="InterPro" id="IPR046913">
    <property type="entry name" value="ABC-3C_CTD7"/>
</dbReference>
<dbReference type="OrthoDB" id="2786695at2"/>
<dbReference type="STRING" id="378806.STAUR_1971"/>
<dbReference type="Proteomes" id="UP000001351">
    <property type="component" value="Chromosome"/>
</dbReference>
<dbReference type="AlphaFoldDB" id="E3FWR2"/>
<feature type="domain" description="ABC-three component systems C-terminal" evidence="2">
    <location>
        <begin position="270"/>
        <end position="394"/>
    </location>
</feature>
<feature type="region of interest" description="Disordered" evidence="1">
    <location>
        <begin position="408"/>
        <end position="451"/>
    </location>
</feature>
<keyword evidence="4" id="KW-1185">Reference proteome</keyword>
<name>E3FWR2_STIAD</name>
<proteinExistence type="predicted"/>
<dbReference type="HOGENOM" id="CLU_059732_0_0_7"/>
<evidence type="ECO:0000256" key="1">
    <source>
        <dbReference type="SAM" id="MobiDB-lite"/>
    </source>
</evidence>
<dbReference type="Pfam" id="PF20283">
    <property type="entry name" value="CTD7"/>
    <property type="match status" value="1"/>
</dbReference>
<organism evidence="3 4">
    <name type="scientific">Stigmatella aurantiaca (strain DW4/3-1)</name>
    <dbReference type="NCBI Taxonomy" id="378806"/>
    <lineage>
        <taxon>Bacteria</taxon>
        <taxon>Pseudomonadati</taxon>
        <taxon>Myxococcota</taxon>
        <taxon>Myxococcia</taxon>
        <taxon>Myxococcales</taxon>
        <taxon>Cystobacterineae</taxon>
        <taxon>Archangiaceae</taxon>
        <taxon>Stigmatella</taxon>
    </lineage>
</organism>
<evidence type="ECO:0000259" key="2">
    <source>
        <dbReference type="Pfam" id="PF20283"/>
    </source>
</evidence>
<accession>E3FWR2</accession>
<gene>
    <name evidence="3" type="ordered locus">STAUR_1971</name>
</gene>
<dbReference type="RefSeq" id="WP_013374963.1">
    <property type="nucleotide sequence ID" value="NC_014623.1"/>
</dbReference>
<evidence type="ECO:0000313" key="3">
    <source>
        <dbReference type="EMBL" id="ADO69775.1"/>
    </source>
</evidence>
<dbReference type="EMBL" id="CP002271">
    <property type="protein sequence ID" value="ADO69775.1"/>
    <property type="molecule type" value="Genomic_DNA"/>
</dbReference>